<name>A0A3P6F3H6_BRAOL</name>
<dbReference type="EMBL" id="LR031876">
    <property type="protein sequence ID" value="VDD38862.1"/>
    <property type="molecule type" value="Genomic_DNA"/>
</dbReference>
<proteinExistence type="predicted"/>
<organism evidence="1">
    <name type="scientific">Brassica oleracea</name>
    <name type="common">Wild cabbage</name>
    <dbReference type="NCBI Taxonomy" id="3712"/>
    <lineage>
        <taxon>Eukaryota</taxon>
        <taxon>Viridiplantae</taxon>
        <taxon>Streptophyta</taxon>
        <taxon>Embryophyta</taxon>
        <taxon>Tracheophyta</taxon>
        <taxon>Spermatophyta</taxon>
        <taxon>Magnoliopsida</taxon>
        <taxon>eudicotyledons</taxon>
        <taxon>Gunneridae</taxon>
        <taxon>Pentapetalae</taxon>
        <taxon>rosids</taxon>
        <taxon>malvids</taxon>
        <taxon>Brassicales</taxon>
        <taxon>Brassicaceae</taxon>
        <taxon>Brassiceae</taxon>
        <taxon>Brassica</taxon>
    </lineage>
</organism>
<gene>
    <name evidence="1" type="ORF">BOLC7T44422H</name>
</gene>
<reference evidence="1" key="1">
    <citation type="submission" date="2018-11" db="EMBL/GenBank/DDBJ databases">
        <authorList>
            <consortium name="Genoscope - CEA"/>
            <person name="William W."/>
        </authorList>
    </citation>
    <scope>NUCLEOTIDE SEQUENCE</scope>
</reference>
<accession>A0A3P6F3H6</accession>
<dbReference type="AlphaFoldDB" id="A0A3P6F3H6"/>
<sequence length="136" mass="15081">MAKQEKLMASTIRVGTAGRWNAGNIIMAESEDTNFRCNFISSSDGSTVFSIGFSEPCASFGTKKKTYQRRRPPKSRRKPRPLLAAYKEDGVLWDKAAGKRVKGSKKRKVDTEIGDLLVSPKSKTPKVIPRDGLSNF</sequence>
<protein>
    <submittedName>
        <fullName evidence="1">Uncharacterized protein</fullName>
    </submittedName>
</protein>
<evidence type="ECO:0000313" key="1">
    <source>
        <dbReference type="EMBL" id="VDD38862.1"/>
    </source>
</evidence>